<reference evidence="9" key="1">
    <citation type="submission" date="2012-12" db="EMBL/GenBank/DDBJ databases">
        <authorList>
            <person name="Hellsten U."/>
            <person name="Grimwood J."/>
            <person name="Chapman J.A."/>
            <person name="Shapiro H."/>
            <person name="Aerts A."/>
            <person name="Otillar R.P."/>
            <person name="Terry A.Y."/>
            <person name="Boore J.L."/>
            <person name="Simakov O."/>
            <person name="Marletaz F."/>
            <person name="Cho S.-J."/>
            <person name="Edsinger-Gonzales E."/>
            <person name="Havlak P."/>
            <person name="Kuo D.-H."/>
            <person name="Larsson T."/>
            <person name="Lv J."/>
            <person name="Arendt D."/>
            <person name="Savage R."/>
            <person name="Osoegawa K."/>
            <person name="de Jong P."/>
            <person name="Lindberg D.R."/>
            <person name="Seaver E.C."/>
            <person name="Weisblat D.A."/>
            <person name="Putnam N.H."/>
            <person name="Grigoriev I.V."/>
            <person name="Rokhsar D.S."/>
        </authorList>
    </citation>
    <scope>NUCLEOTIDE SEQUENCE</scope>
    <source>
        <strain evidence="9">I ESC-2004</strain>
    </source>
</reference>
<keyword evidence="4" id="KW-1133">Transmembrane helix</keyword>
<dbReference type="OMA" id="CAPTMIG"/>
<dbReference type="GO" id="GO:0005739">
    <property type="term" value="C:mitochondrion"/>
    <property type="evidence" value="ECO:0007669"/>
    <property type="project" value="TreeGrafter"/>
</dbReference>
<evidence type="ECO:0000256" key="4">
    <source>
        <dbReference type="ARBA" id="ARBA00022989"/>
    </source>
</evidence>
<name>R7TLQ0_CAPTE</name>
<dbReference type="EMBL" id="AMQN01012295">
    <property type="status" value="NOT_ANNOTATED_CDS"/>
    <property type="molecule type" value="Genomic_DNA"/>
</dbReference>
<dbReference type="InterPro" id="IPR007248">
    <property type="entry name" value="Mpv17_PMP22"/>
</dbReference>
<dbReference type="GO" id="GO:0061668">
    <property type="term" value="P:mitochondrial ribosome assembly"/>
    <property type="evidence" value="ECO:0007669"/>
    <property type="project" value="TreeGrafter"/>
</dbReference>
<dbReference type="STRING" id="283909.R7TLQ0"/>
<evidence type="ECO:0000256" key="5">
    <source>
        <dbReference type="ARBA" id="ARBA00023136"/>
    </source>
</evidence>
<protein>
    <recommendedName>
        <fullName evidence="10">Mpv17-like protein 2</fullName>
    </recommendedName>
</protein>
<dbReference type="Proteomes" id="UP000014760">
    <property type="component" value="Unassembled WGS sequence"/>
</dbReference>
<dbReference type="GO" id="GO:0016020">
    <property type="term" value="C:membrane"/>
    <property type="evidence" value="ECO:0007669"/>
    <property type="project" value="UniProtKB-SubCell"/>
</dbReference>
<keyword evidence="3" id="KW-0812">Transmembrane</keyword>
<dbReference type="EMBL" id="KB309428">
    <property type="protein sequence ID" value="ELT94432.1"/>
    <property type="molecule type" value="Genomic_DNA"/>
</dbReference>
<evidence type="ECO:0000256" key="1">
    <source>
        <dbReference type="ARBA" id="ARBA00004141"/>
    </source>
</evidence>
<evidence type="ECO:0000313" key="7">
    <source>
        <dbReference type="EMBL" id="ELT94432.1"/>
    </source>
</evidence>
<dbReference type="Pfam" id="PF04117">
    <property type="entry name" value="Mpv17_PMP22"/>
    <property type="match status" value="1"/>
</dbReference>
<dbReference type="EnsemblMetazoa" id="CapteT146770">
    <property type="protein sequence ID" value="CapteP146770"/>
    <property type="gene ID" value="CapteG146770"/>
</dbReference>
<gene>
    <name evidence="7" type="ORF">CAPTEDRAFT_146770</name>
</gene>
<evidence type="ECO:0000256" key="2">
    <source>
        <dbReference type="ARBA" id="ARBA00006824"/>
    </source>
</evidence>
<evidence type="ECO:0000313" key="9">
    <source>
        <dbReference type="Proteomes" id="UP000014760"/>
    </source>
</evidence>
<reference evidence="8" key="3">
    <citation type="submission" date="2015-06" db="UniProtKB">
        <authorList>
            <consortium name="EnsemblMetazoa"/>
        </authorList>
    </citation>
    <scope>IDENTIFICATION</scope>
</reference>
<evidence type="ECO:0000256" key="6">
    <source>
        <dbReference type="RuleBase" id="RU363053"/>
    </source>
</evidence>
<dbReference type="PANTHER" id="PTHR11266:SF8">
    <property type="entry name" value="MPV17-LIKE PROTEIN 2"/>
    <property type="match status" value="1"/>
</dbReference>
<dbReference type="FunCoup" id="R7TLQ0">
    <property type="interactions" value="831"/>
</dbReference>
<evidence type="ECO:0000313" key="8">
    <source>
        <dbReference type="EnsemblMetazoa" id="CapteP146770"/>
    </source>
</evidence>
<dbReference type="PANTHER" id="PTHR11266">
    <property type="entry name" value="PEROXISOMAL MEMBRANE PROTEIN 2, PXMP2 MPV17"/>
    <property type="match status" value="1"/>
</dbReference>
<evidence type="ECO:0000256" key="3">
    <source>
        <dbReference type="ARBA" id="ARBA00022692"/>
    </source>
</evidence>
<comment type="subcellular location">
    <subcellularLocation>
        <location evidence="1">Membrane</location>
        <topology evidence="1">Multi-pass membrane protein</topology>
    </subcellularLocation>
</comment>
<organism evidence="7">
    <name type="scientific">Capitella teleta</name>
    <name type="common">Polychaete worm</name>
    <dbReference type="NCBI Taxonomy" id="283909"/>
    <lineage>
        <taxon>Eukaryota</taxon>
        <taxon>Metazoa</taxon>
        <taxon>Spiralia</taxon>
        <taxon>Lophotrochozoa</taxon>
        <taxon>Annelida</taxon>
        <taxon>Polychaeta</taxon>
        <taxon>Sedentaria</taxon>
        <taxon>Scolecida</taxon>
        <taxon>Capitellidae</taxon>
        <taxon>Capitella</taxon>
    </lineage>
</organism>
<proteinExistence type="inferred from homology"/>
<dbReference type="AlphaFoldDB" id="R7TLQ0"/>
<comment type="similarity">
    <text evidence="2 6">Belongs to the peroxisomal membrane protein PXMP2/4 family.</text>
</comment>
<keyword evidence="9" id="KW-1185">Reference proteome</keyword>
<dbReference type="OrthoDB" id="10267969at2759"/>
<accession>R7TLQ0</accession>
<reference evidence="7 9" key="2">
    <citation type="journal article" date="2013" name="Nature">
        <title>Insights into bilaterian evolution from three spiralian genomes.</title>
        <authorList>
            <person name="Simakov O."/>
            <person name="Marletaz F."/>
            <person name="Cho S.J."/>
            <person name="Edsinger-Gonzales E."/>
            <person name="Havlak P."/>
            <person name="Hellsten U."/>
            <person name="Kuo D.H."/>
            <person name="Larsson T."/>
            <person name="Lv J."/>
            <person name="Arendt D."/>
            <person name="Savage R."/>
            <person name="Osoegawa K."/>
            <person name="de Jong P."/>
            <person name="Grimwood J."/>
            <person name="Chapman J.A."/>
            <person name="Shapiro H."/>
            <person name="Aerts A."/>
            <person name="Otillar R.P."/>
            <person name="Terry A.Y."/>
            <person name="Boore J.L."/>
            <person name="Grigoriev I.V."/>
            <person name="Lindberg D.R."/>
            <person name="Seaver E.C."/>
            <person name="Weisblat D.A."/>
            <person name="Putnam N.H."/>
            <person name="Rokhsar D.S."/>
        </authorList>
    </citation>
    <scope>NUCLEOTIDE SEQUENCE</scope>
    <source>
        <strain evidence="7 9">I ESC-2004</strain>
    </source>
</reference>
<sequence>MAGFRKVLNFVNRVFSSKHIILVNTAASGILMGMGDVTMQIIEKRYSNEEHALDLARTGRMALVGLASGPLTHGWYSLVDKMIPGVTGSTVLRKILLDQCLASPFFTCYFFTVIGSLEGHKPKECLQTFSSKFWEVYRADWMFWPAAQSVNFRFVPSRYRVIYIQSASYLWDTFMSYINHKMSYDSLFRKFNIVFYFPYRRMSLTSKPLKIALSSVSPN</sequence>
<keyword evidence="5" id="KW-0472">Membrane</keyword>
<dbReference type="HOGENOM" id="CLU_049109_4_1_1"/>
<evidence type="ECO:0008006" key="10">
    <source>
        <dbReference type="Google" id="ProtNLM"/>
    </source>
</evidence>